<dbReference type="Pfam" id="PF01694">
    <property type="entry name" value="Rhomboid"/>
    <property type="match status" value="1"/>
</dbReference>
<gene>
    <name evidence="9" type="ORF">B0A55_04719</name>
</gene>
<dbReference type="GO" id="GO:0004252">
    <property type="term" value="F:serine-type endopeptidase activity"/>
    <property type="evidence" value="ECO:0007669"/>
    <property type="project" value="InterPro"/>
</dbReference>
<dbReference type="SUPFAM" id="SSF144091">
    <property type="entry name" value="Rhomboid-like"/>
    <property type="match status" value="1"/>
</dbReference>
<keyword evidence="3 7" id="KW-0812">Transmembrane</keyword>
<evidence type="ECO:0000313" key="9">
    <source>
        <dbReference type="EMBL" id="TKA78389.1"/>
    </source>
</evidence>
<evidence type="ECO:0000256" key="1">
    <source>
        <dbReference type="ARBA" id="ARBA00004141"/>
    </source>
</evidence>
<feature type="transmembrane region" description="Helical" evidence="7">
    <location>
        <begin position="132"/>
        <end position="153"/>
    </location>
</feature>
<keyword evidence="5 7" id="KW-1133">Transmembrane helix</keyword>
<feature type="transmembrane region" description="Helical" evidence="7">
    <location>
        <begin position="233"/>
        <end position="253"/>
    </location>
</feature>
<dbReference type="STRING" id="329884.A0A4V5NHB7"/>
<dbReference type="InterPro" id="IPR050925">
    <property type="entry name" value="Rhomboid_protease_S54"/>
</dbReference>
<feature type="domain" description="Peptidase S54 rhomboid" evidence="8">
    <location>
        <begin position="93"/>
        <end position="250"/>
    </location>
</feature>
<comment type="caution">
    <text evidence="9">The sequence shown here is derived from an EMBL/GenBank/DDBJ whole genome shotgun (WGS) entry which is preliminary data.</text>
</comment>
<evidence type="ECO:0000256" key="3">
    <source>
        <dbReference type="ARBA" id="ARBA00022692"/>
    </source>
</evidence>
<evidence type="ECO:0000259" key="8">
    <source>
        <dbReference type="Pfam" id="PF01694"/>
    </source>
</evidence>
<dbReference type="InterPro" id="IPR035952">
    <property type="entry name" value="Rhomboid-like_sf"/>
</dbReference>
<comment type="similarity">
    <text evidence="2">Belongs to the peptidase S54 family.</text>
</comment>
<evidence type="ECO:0000256" key="2">
    <source>
        <dbReference type="ARBA" id="ARBA00009045"/>
    </source>
</evidence>
<proteinExistence type="inferred from homology"/>
<reference evidence="9 10" key="1">
    <citation type="submission" date="2017-03" db="EMBL/GenBank/DDBJ databases">
        <title>Genomes of endolithic fungi from Antarctica.</title>
        <authorList>
            <person name="Coleine C."/>
            <person name="Masonjones S."/>
            <person name="Stajich J.E."/>
        </authorList>
    </citation>
    <scope>NUCLEOTIDE SEQUENCE [LARGE SCALE GENOMIC DNA]</scope>
    <source>
        <strain evidence="9 10">CCFEE 5184</strain>
    </source>
</reference>
<evidence type="ECO:0000256" key="7">
    <source>
        <dbReference type="SAM" id="Phobius"/>
    </source>
</evidence>
<dbReference type="Proteomes" id="UP000309340">
    <property type="component" value="Unassembled WGS sequence"/>
</dbReference>
<dbReference type="GO" id="GO:0016020">
    <property type="term" value="C:membrane"/>
    <property type="evidence" value="ECO:0007669"/>
    <property type="project" value="UniProtKB-SubCell"/>
</dbReference>
<feature type="transmembrane region" description="Helical" evidence="7">
    <location>
        <begin position="174"/>
        <end position="195"/>
    </location>
</feature>
<name>A0A4V5NHB7_9PEZI</name>
<keyword evidence="4" id="KW-0378">Hydrolase</keyword>
<dbReference type="OrthoDB" id="418595at2759"/>
<organism evidence="9 10">
    <name type="scientific">Friedmanniomyces simplex</name>
    <dbReference type="NCBI Taxonomy" id="329884"/>
    <lineage>
        <taxon>Eukaryota</taxon>
        <taxon>Fungi</taxon>
        <taxon>Dikarya</taxon>
        <taxon>Ascomycota</taxon>
        <taxon>Pezizomycotina</taxon>
        <taxon>Dothideomycetes</taxon>
        <taxon>Dothideomycetidae</taxon>
        <taxon>Mycosphaerellales</taxon>
        <taxon>Teratosphaeriaceae</taxon>
        <taxon>Friedmanniomyces</taxon>
    </lineage>
</organism>
<dbReference type="EMBL" id="NAJQ01000114">
    <property type="protein sequence ID" value="TKA78389.1"/>
    <property type="molecule type" value="Genomic_DNA"/>
</dbReference>
<comment type="subcellular location">
    <subcellularLocation>
        <location evidence="1">Membrane</location>
        <topology evidence="1">Multi-pass membrane protein</topology>
    </subcellularLocation>
</comment>
<feature type="transmembrane region" description="Helical" evidence="7">
    <location>
        <begin position="48"/>
        <end position="66"/>
    </location>
</feature>
<keyword evidence="10" id="KW-1185">Reference proteome</keyword>
<evidence type="ECO:0000256" key="5">
    <source>
        <dbReference type="ARBA" id="ARBA00022989"/>
    </source>
</evidence>
<dbReference type="PANTHER" id="PTHR43731">
    <property type="entry name" value="RHOMBOID PROTEASE"/>
    <property type="match status" value="1"/>
</dbReference>
<dbReference type="PANTHER" id="PTHR43731:SF14">
    <property type="entry name" value="PRESENILIN-ASSOCIATED RHOMBOID-LIKE PROTEIN, MITOCHONDRIAL"/>
    <property type="match status" value="1"/>
</dbReference>
<dbReference type="GO" id="GO:0006465">
    <property type="term" value="P:signal peptide processing"/>
    <property type="evidence" value="ECO:0007669"/>
    <property type="project" value="TreeGrafter"/>
</dbReference>
<keyword evidence="6 7" id="KW-0472">Membrane</keyword>
<sequence length="437" mass="47940">MSDGLNNRAFFHQSFESHPTLRGGNTTNRCYTQGYGHMGNTRRSALSAAYLIIALNTGVFAGWQYAQMNRDQRLLRTLHENFTLSWQNLREGRQWTLLTSAFSHIAWWHFAFNMLTFSTFGTMLSWIPGIGAAHMLALSLGSGIAGSAAWLYQKQVSTKIWGSFGQGDGGVRKVALGASGMVMGAGAAAACLMPFAPISVMFIPMPLWVATVGFAAVDTYFLHSGTTGIGHAAHLGGAFWGVAYYLCFLRGYGGKRGDCSSPRLRKRTTNQTPSMTATLLRTSRQTHAEAAPILYGANTFHLYDEKLLHGFLQSIGELRKHLRRIQFGIMLNAARMRSALHLLKQAKQLDPFECSAMMLTKVSGHANHVKTLLPWLKTLQKGARGAEGRKEALEIFTVDQSPKGLGSEGPAGNLFYAEQKRKPAELMASLRQALGSE</sequence>
<accession>A0A4V5NHB7</accession>
<dbReference type="AlphaFoldDB" id="A0A4V5NHB7"/>
<evidence type="ECO:0000256" key="4">
    <source>
        <dbReference type="ARBA" id="ARBA00022801"/>
    </source>
</evidence>
<evidence type="ECO:0000313" key="10">
    <source>
        <dbReference type="Proteomes" id="UP000309340"/>
    </source>
</evidence>
<dbReference type="InterPro" id="IPR022764">
    <property type="entry name" value="Peptidase_S54_rhomboid_dom"/>
</dbReference>
<dbReference type="Gene3D" id="1.20.1540.10">
    <property type="entry name" value="Rhomboid-like"/>
    <property type="match status" value="1"/>
</dbReference>
<protein>
    <recommendedName>
        <fullName evidence="8">Peptidase S54 rhomboid domain-containing protein</fullName>
    </recommendedName>
</protein>
<evidence type="ECO:0000256" key="6">
    <source>
        <dbReference type="ARBA" id="ARBA00023136"/>
    </source>
</evidence>